<dbReference type="EMBL" id="JACHFD010000003">
    <property type="protein sequence ID" value="MBB5350655.1"/>
    <property type="molecule type" value="Genomic_DNA"/>
</dbReference>
<protein>
    <submittedName>
        <fullName evidence="1">Uncharacterized protein</fullName>
    </submittedName>
</protein>
<dbReference type="AlphaFoldDB" id="A0A840UY46"/>
<accession>A0A840UY46</accession>
<proteinExistence type="predicted"/>
<reference evidence="1 2" key="1">
    <citation type="submission" date="2020-08" db="EMBL/GenBank/DDBJ databases">
        <title>Genomic Encyclopedia of Type Strains, Phase IV (KMG-IV): sequencing the most valuable type-strain genomes for metagenomic binning, comparative biology and taxonomic classification.</title>
        <authorList>
            <person name="Goeker M."/>
        </authorList>
    </citation>
    <scope>NUCLEOTIDE SEQUENCE [LARGE SCALE GENOMIC DNA]</scope>
    <source>
        <strain evidence="1 2">YC6886</strain>
    </source>
</reference>
<evidence type="ECO:0000313" key="2">
    <source>
        <dbReference type="Proteomes" id="UP000557717"/>
    </source>
</evidence>
<keyword evidence="2" id="KW-1185">Reference proteome</keyword>
<gene>
    <name evidence="1" type="ORF">HNR46_000883</name>
</gene>
<comment type="caution">
    <text evidence="1">The sequence shown here is derived from an EMBL/GenBank/DDBJ whole genome shotgun (WGS) entry which is preliminary data.</text>
</comment>
<dbReference type="Proteomes" id="UP000557717">
    <property type="component" value="Unassembled WGS sequence"/>
</dbReference>
<name>A0A840UY46_9BACT</name>
<evidence type="ECO:0000313" key="1">
    <source>
        <dbReference type="EMBL" id="MBB5350655.1"/>
    </source>
</evidence>
<sequence length="39" mass="4601">MPDQFIPSPRLMLALEWLEQYLDEVVESLDLLSIDSTRH</sequence>
<organism evidence="1 2">
    <name type="scientific">Haloferula luteola</name>
    <dbReference type="NCBI Taxonomy" id="595692"/>
    <lineage>
        <taxon>Bacteria</taxon>
        <taxon>Pseudomonadati</taxon>
        <taxon>Verrucomicrobiota</taxon>
        <taxon>Verrucomicrobiia</taxon>
        <taxon>Verrucomicrobiales</taxon>
        <taxon>Verrucomicrobiaceae</taxon>
        <taxon>Haloferula</taxon>
    </lineage>
</organism>